<protein>
    <submittedName>
        <fullName evidence="1">Uncharacterized protein</fullName>
    </submittedName>
</protein>
<sequence>MDYRPIDFSPCPGNLQDSTTYTINGTCYAVNDLRPGEIVSVTETNQRYKDYRPIDFSPCPGNLQDSTTYTINGTCYAVNDLRPGEIVSVTETNQRYKGIGKFNGKPFGVVFLDNCNYQEGDPIPVVSKGKVFALTRMQEQPEPLQQVLLTMKGLRL</sequence>
<gene>
    <name evidence="1" type="ORF">2019VC1_62</name>
</gene>
<evidence type="ECO:0000313" key="1">
    <source>
        <dbReference type="EMBL" id="QJT70667.1"/>
    </source>
</evidence>
<name>A0A6M5C996_9CAUD</name>
<dbReference type="Pfam" id="PF23982">
    <property type="entry name" value="XM1_gp53_minor_capsid"/>
    <property type="match status" value="1"/>
</dbReference>
<dbReference type="EMBL" id="MT360682">
    <property type="protein sequence ID" value="QJT70667.1"/>
    <property type="molecule type" value="Genomic_DNA"/>
</dbReference>
<reference evidence="1" key="1">
    <citation type="submission" date="2020-04" db="EMBL/GenBank/DDBJ databases">
        <authorList>
            <person name="Kumar P."/>
            <person name="Meghvansi M.K."/>
            <person name="Kamboj D.V."/>
        </authorList>
    </citation>
    <scope>NUCLEOTIDE SEQUENCE [LARGE SCALE GENOMIC DNA]</scope>
</reference>
<proteinExistence type="predicted"/>
<dbReference type="InterPro" id="IPR056914">
    <property type="entry name" value="Gp53-like"/>
</dbReference>
<accession>A0A6M5C996</accession>
<organism evidence="1">
    <name type="scientific">Vibrio phage Vc1</name>
    <dbReference type="NCBI Taxonomy" id="1480731"/>
    <lineage>
        <taxon>Viruses</taxon>
        <taxon>Duplodnaviria</taxon>
        <taxon>Heunggongvirae</taxon>
        <taxon>Uroviricota</taxon>
        <taxon>Caudoviricetes</taxon>
        <taxon>Drexlerviridae</taxon>
        <taxon>Jhansiroadvirus</taxon>
        <taxon>Jhansiroadvirus gwaliVC1</taxon>
    </lineage>
</organism>